<feature type="binding site" evidence="6">
    <location>
        <begin position="187"/>
        <end position="192"/>
    </location>
    <ligand>
        <name>NAD(+)</name>
        <dbReference type="ChEBI" id="CHEBI:57540"/>
    </ligand>
</feature>
<evidence type="ECO:0000313" key="7">
    <source>
        <dbReference type="EMBL" id="QEA40461.1"/>
    </source>
</evidence>
<dbReference type="GO" id="GO:0005524">
    <property type="term" value="F:ATP binding"/>
    <property type="evidence" value="ECO:0007669"/>
    <property type="project" value="UniProtKB-KW"/>
</dbReference>
<dbReference type="InterPro" id="IPR016064">
    <property type="entry name" value="NAD/diacylglycerol_kinase_sf"/>
</dbReference>
<keyword evidence="4 6" id="KW-0520">NAD</keyword>
<proteinExistence type="inferred from homology"/>
<keyword evidence="8" id="KW-1185">Reference proteome</keyword>
<dbReference type="Proteomes" id="UP000321272">
    <property type="component" value="Chromosome"/>
</dbReference>
<accession>A0A5B8SVJ6</accession>
<dbReference type="InterPro" id="IPR017437">
    <property type="entry name" value="ATP-NAD_kinase_PpnK-typ_C"/>
</dbReference>
<keyword evidence="6" id="KW-0963">Cytoplasm</keyword>
<comment type="caution">
    <text evidence="6">Lacks conserved residue(s) required for the propagation of feature annotation.</text>
</comment>
<dbReference type="AlphaFoldDB" id="A0A5B8SVJ6"/>
<feature type="binding site" evidence="6">
    <location>
        <position position="157"/>
    </location>
    <ligand>
        <name>NAD(+)</name>
        <dbReference type="ChEBI" id="CHEBI:57540"/>
    </ligand>
</feature>
<dbReference type="PANTHER" id="PTHR20275:SF0">
    <property type="entry name" value="NAD KINASE"/>
    <property type="match status" value="1"/>
</dbReference>
<protein>
    <recommendedName>
        <fullName evidence="6">NAD kinase</fullName>
        <ecNumber evidence="6">2.7.1.23</ecNumber>
    </recommendedName>
    <alternativeName>
        <fullName evidence="6">ATP-dependent NAD kinase</fullName>
    </alternativeName>
</protein>
<sequence length="295" mass="32445">MTTFKNIGLIGRLGSAKVVETLRRLVRFLDGNGYHVIIEERTAALLLDHGQQEANRRVLGDFCDLVIVVGGDGSMLGAARALCKSGTPVLGVNRGRLGFLTDILPDEIEERVGEVLDGRYSIEERFLLDAEVYRGDELVGTGDALNDVVMHPGKAVRMIEFELFIDGQFVYTQRSDGLIIATPTGSTAYALSGGGPIVDPRLDAITLVPMFPHTLSSRPIVIHADSEIRLHIGETNETYPHVSCDGQTKVVAKPDDILFVRKKPYALKLMHPCQHNYYEICRSKLGWSNRLGASD</sequence>
<name>A0A5B8SVJ6_9GAMM</name>
<reference evidence="7 8" key="1">
    <citation type="submission" date="2019-06" db="EMBL/GenBank/DDBJ databases">
        <title>Genome analyses of bacteria isolated from kimchi.</title>
        <authorList>
            <person name="Lee S."/>
            <person name="Ahn S."/>
            <person name="Roh S."/>
        </authorList>
    </citation>
    <scope>NUCLEOTIDE SEQUENCE [LARGE SCALE GENOMIC DNA]</scope>
    <source>
        <strain evidence="7 8">CBA4606</strain>
    </source>
</reference>
<keyword evidence="2 6" id="KW-0418">Kinase</keyword>
<dbReference type="Pfam" id="PF01513">
    <property type="entry name" value="NAD_kinase"/>
    <property type="match status" value="1"/>
</dbReference>
<evidence type="ECO:0000256" key="5">
    <source>
        <dbReference type="ARBA" id="ARBA00047925"/>
    </source>
</evidence>
<dbReference type="OrthoDB" id="9774737at2"/>
<feature type="binding site" evidence="6">
    <location>
        <position position="176"/>
    </location>
    <ligand>
        <name>NAD(+)</name>
        <dbReference type="ChEBI" id="CHEBI:57540"/>
    </ligand>
</feature>
<dbReference type="PANTHER" id="PTHR20275">
    <property type="entry name" value="NAD KINASE"/>
    <property type="match status" value="1"/>
</dbReference>
<dbReference type="KEGG" id="paur:FGL86_16190"/>
<dbReference type="RefSeq" id="WP_147185728.1">
    <property type="nucleotide sequence ID" value="NZ_CP042382.1"/>
</dbReference>
<keyword evidence="6" id="KW-0547">Nucleotide-binding</keyword>
<dbReference type="NCBIfam" id="NF002306">
    <property type="entry name" value="PRK01231.1"/>
    <property type="match status" value="1"/>
</dbReference>
<feature type="binding site" evidence="6">
    <location>
        <begin position="72"/>
        <end position="73"/>
    </location>
    <ligand>
        <name>NAD(+)</name>
        <dbReference type="ChEBI" id="CHEBI:57540"/>
    </ligand>
</feature>
<feature type="binding site" evidence="6">
    <location>
        <begin position="146"/>
        <end position="147"/>
    </location>
    <ligand>
        <name>NAD(+)</name>
        <dbReference type="ChEBI" id="CHEBI:57540"/>
    </ligand>
</feature>
<evidence type="ECO:0000256" key="1">
    <source>
        <dbReference type="ARBA" id="ARBA00022679"/>
    </source>
</evidence>
<comment type="catalytic activity">
    <reaction evidence="5 6">
        <text>NAD(+) + ATP = ADP + NADP(+) + H(+)</text>
        <dbReference type="Rhea" id="RHEA:18629"/>
        <dbReference type="ChEBI" id="CHEBI:15378"/>
        <dbReference type="ChEBI" id="CHEBI:30616"/>
        <dbReference type="ChEBI" id="CHEBI:57540"/>
        <dbReference type="ChEBI" id="CHEBI:58349"/>
        <dbReference type="ChEBI" id="CHEBI:456216"/>
        <dbReference type="EC" id="2.7.1.23"/>
    </reaction>
</comment>
<keyword evidence="1 6" id="KW-0808">Transferase</keyword>
<dbReference type="GO" id="GO:0051287">
    <property type="term" value="F:NAD binding"/>
    <property type="evidence" value="ECO:0007669"/>
    <property type="project" value="UniProtKB-ARBA"/>
</dbReference>
<keyword evidence="3 6" id="KW-0521">NADP</keyword>
<feature type="active site" description="Proton acceptor" evidence="6">
    <location>
        <position position="72"/>
    </location>
</feature>
<evidence type="ECO:0000256" key="2">
    <source>
        <dbReference type="ARBA" id="ARBA00022777"/>
    </source>
</evidence>
<evidence type="ECO:0000256" key="4">
    <source>
        <dbReference type="ARBA" id="ARBA00023027"/>
    </source>
</evidence>
<dbReference type="Pfam" id="PF20143">
    <property type="entry name" value="NAD_kinase_C"/>
    <property type="match status" value="1"/>
</dbReference>
<evidence type="ECO:0000256" key="6">
    <source>
        <dbReference type="HAMAP-Rule" id="MF_00361"/>
    </source>
</evidence>
<dbReference type="EMBL" id="CP042382">
    <property type="protein sequence ID" value="QEA40461.1"/>
    <property type="molecule type" value="Genomic_DNA"/>
</dbReference>
<gene>
    <name evidence="6" type="primary">nadK</name>
    <name evidence="7" type="ORF">FGL86_16190</name>
</gene>
<dbReference type="GO" id="GO:0005737">
    <property type="term" value="C:cytoplasm"/>
    <property type="evidence" value="ECO:0007669"/>
    <property type="project" value="UniProtKB-SubCell"/>
</dbReference>
<dbReference type="GO" id="GO:0006741">
    <property type="term" value="P:NADP+ biosynthetic process"/>
    <property type="evidence" value="ECO:0007669"/>
    <property type="project" value="UniProtKB-UniRule"/>
</dbReference>
<dbReference type="Gene3D" id="2.60.200.30">
    <property type="entry name" value="Probable inorganic polyphosphate/atp-NAD kinase, domain 2"/>
    <property type="match status" value="1"/>
</dbReference>
<evidence type="ECO:0000256" key="3">
    <source>
        <dbReference type="ARBA" id="ARBA00022857"/>
    </source>
</evidence>
<dbReference type="GO" id="GO:0046872">
    <property type="term" value="F:metal ion binding"/>
    <property type="evidence" value="ECO:0007669"/>
    <property type="project" value="UniProtKB-UniRule"/>
</dbReference>
<keyword evidence="6" id="KW-0067">ATP-binding</keyword>
<dbReference type="Gene3D" id="3.40.50.10330">
    <property type="entry name" value="Probable inorganic polyphosphate/atp-NAD kinase, domain 1"/>
    <property type="match status" value="1"/>
</dbReference>
<dbReference type="GO" id="GO:0019674">
    <property type="term" value="P:NAD+ metabolic process"/>
    <property type="evidence" value="ECO:0007669"/>
    <property type="project" value="InterPro"/>
</dbReference>
<dbReference type="GO" id="GO:0003951">
    <property type="term" value="F:NAD+ kinase activity"/>
    <property type="evidence" value="ECO:0007669"/>
    <property type="project" value="UniProtKB-UniRule"/>
</dbReference>
<feature type="binding site" evidence="6">
    <location>
        <position position="247"/>
    </location>
    <ligand>
        <name>NAD(+)</name>
        <dbReference type="ChEBI" id="CHEBI:57540"/>
    </ligand>
</feature>
<dbReference type="InterPro" id="IPR017438">
    <property type="entry name" value="ATP-NAD_kinase_N"/>
</dbReference>
<dbReference type="EC" id="2.7.1.23" evidence="6"/>
<comment type="function">
    <text evidence="6">Involved in the regulation of the intracellular balance of NAD and NADP, and is a key enzyme in the biosynthesis of NADP. Catalyzes specifically the phosphorylation on 2'-hydroxyl of the adenosine moiety of NAD to yield NADP.</text>
</comment>
<dbReference type="HAMAP" id="MF_00361">
    <property type="entry name" value="NAD_kinase"/>
    <property type="match status" value="1"/>
</dbReference>
<comment type="cofactor">
    <cofactor evidence="6">
        <name>a divalent metal cation</name>
        <dbReference type="ChEBI" id="CHEBI:60240"/>
    </cofactor>
</comment>
<comment type="similarity">
    <text evidence="6">Belongs to the NAD kinase family.</text>
</comment>
<evidence type="ECO:0000313" key="8">
    <source>
        <dbReference type="Proteomes" id="UP000321272"/>
    </source>
</evidence>
<dbReference type="SUPFAM" id="SSF111331">
    <property type="entry name" value="NAD kinase/diacylglycerol kinase-like"/>
    <property type="match status" value="1"/>
</dbReference>
<organism evidence="7 8">
    <name type="scientific">Pistricoccus aurantiacus</name>
    <dbReference type="NCBI Taxonomy" id="1883414"/>
    <lineage>
        <taxon>Bacteria</taxon>
        <taxon>Pseudomonadati</taxon>
        <taxon>Pseudomonadota</taxon>
        <taxon>Gammaproteobacteria</taxon>
        <taxon>Oceanospirillales</taxon>
        <taxon>Halomonadaceae</taxon>
        <taxon>Pistricoccus</taxon>
    </lineage>
</organism>
<feature type="binding site" evidence="6">
    <location>
        <position position="174"/>
    </location>
    <ligand>
        <name>NAD(+)</name>
        <dbReference type="ChEBI" id="CHEBI:57540"/>
    </ligand>
</feature>
<dbReference type="InterPro" id="IPR002504">
    <property type="entry name" value="NADK"/>
</dbReference>
<comment type="subcellular location">
    <subcellularLocation>
        <location evidence="6">Cytoplasm</location>
    </subcellularLocation>
</comment>